<dbReference type="InParanoid" id="A0A2P6MSW7"/>
<evidence type="ECO:0000259" key="6">
    <source>
        <dbReference type="PROSITE" id="PS51072"/>
    </source>
</evidence>
<evidence type="ECO:0000313" key="7">
    <source>
        <dbReference type="EMBL" id="PRP74777.1"/>
    </source>
</evidence>
<dbReference type="STRING" id="1890364.A0A2P6MSW7"/>
<dbReference type="SUPFAM" id="SSF49447">
    <property type="entry name" value="Second domain of Mu2 adaptin subunit (ap50) of ap2 adaptor"/>
    <property type="match status" value="1"/>
</dbReference>
<sequence>MDDRMVPEITRASILMPLMQVRLLSCPHKLNRMQWPVLDVYASLLSLLESPDILKMTLEEEKTVIHTCQSVLQAGGSTGWKALSVQRYPTVESRCKRLGAPGIIPNDDASILPLLCKSYDDSIRLRDLAAENTNRIPNNAFRIEDANLGHIWPFVYICRGQMIFVAVPCIEDYTSDATTITLPHVTSTLLFLEDFSSFVLQSQFYPEFNTRQLSELQLFLSKMAPFGRPNDTHTDNISVIVRNGFAPFTPEPGEKRPAWKPFLYQGKQKIDFLIRDYVHCAQYDSQTQPDEIIVSGAIVCKGDLENIAEVTGSIVAPSRVPPGKGVVTSFSVDPCVQTSEQTVKGITSHKVCFSPPLGSFDFCRYAVKYLGEMPIRGFYQMKEVSASQVTFLIQLKLGNKMPNQFAHCDMYIPFPSRGPIVDVEAIPTAGTITVSNDKKSLHWNIGQKFTSRDKQVALPATVTFDASRAVVIDPFLVGTNAYVSLSFKMIGDNLTTIDIDTRSIVVYPNGRAQTNVMKEIVSDDYIIWNSLGDSR</sequence>
<dbReference type="GO" id="GO:0005829">
    <property type="term" value="C:cytosol"/>
    <property type="evidence" value="ECO:0007669"/>
    <property type="project" value="TreeGrafter"/>
</dbReference>
<dbReference type="FunCoup" id="A0A2P6MSW7">
    <property type="interactions" value="128"/>
</dbReference>
<dbReference type="EMBL" id="MDYQ01000441">
    <property type="protein sequence ID" value="PRP74777.1"/>
    <property type="molecule type" value="Genomic_DNA"/>
</dbReference>
<dbReference type="PROSITE" id="PS51072">
    <property type="entry name" value="MHD"/>
    <property type="match status" value="1"/>
</dbReference>
<dbReference type="InterPro" id="IPR036168">
    <property type="entry name" value="AP2_Mu_C_sf"/>
</dbReference>
<dbReference type="GO" id="GO:0005764">
    <property type="term" value="C:lysosome"/>
    <property type="evidence" value="ECO:0007669"/>
    <property type="project" value="TreeGrafter"/>
</dbReference>
<name>A0A2P6MSW7_9EUKA</name>
<dbReference type="GO" id="GO:0016197">
    <property type="term" value="P:endosomal transport"/>
    <property type="evidence" value="ECO:0007669"/>
    <property type="project" value="TreeGrafter"/>
</dbReference>
<evidence type="ECO:0000256" key="5">
    <source>
        <dbReference type="ARBA" id="ARBA00029433"/>
    </source>
</evidence>
<comment type="caution">
    <text evidence="7">The sequence shown here is derived from an EMBL/GenBank/DDBJ whole genome shotgun (WGS) entry which is preliminary data.</text>
</comment>
<dbReference type="PANTHER" id="PTHR16082">
    <property type="entry name" value="AP-5 COMPLEX SUBUNIT MU-1"/>
    <property type="match status" value="1"/>
</dbReference>
<evidence type="ECO:0000313" key="8">
    <source>
        <dbReference type="Proteomes" id="UP000241769"/>
    </source>
</evidence>
<dbReference type="GO" id="GO:0015031">
    <property type="term" value="P:protein transport"/>
    <property type="evidence" value="ECO:0007669"/>
    <property type="project" value="UniProtKB-KW"/>
</dbReference>
<keyword evidence="8" id="KW-1185">Reference proteome</keyword>
<gene>
    <name evidence="7" type="ORF">PROFUN_06638</name>
</gene>
<dbReference type="InterPro" id="IPR028565">
    <property type="entry name" value="MHD"/>
</dbReference>
<dbReference type="Pfam" id="PF00928">
    <property type="entry name" value="Adap_comp_sub"/>
    <property type="match status" value="1"/>
</dbReference>
<dbReference type="CDD" id="cd09256">
    <property type="entry name" value="AP_MuD_MHD"/>
    <property type="match status" value="1"/>
</dbReference>
<keyword evidence="2" id="KW-0813">Transport</keyword>
<protein>
    <recommendedName>
        <fullName evidence="6">MHD domain-containing protein</fullName>
    </recommendedName>
</protein>
<dbReference type="PANTHER" id="PTHR16082:SF2">
    <property type="entry name" value="AP-5 COMPLEX SUBUNIT MU-1"/>
    <property type="match status" value="1"/>
</dbReference>
<dbReference type="InterPro" id="IPR039591">
    <property type="entry name" value="AP5M1"/>
</dbReference>
<comment type="similarity">
    <text evidence="1">Belongs to the adaptor complexes medium subunit family.</text>
</comment>
<dbReference type="Proteomes" id="UP000241769">
    <property type="component" value="Unassembled WGS sequence"/>
</dbReference>
<dbReference type="GO" id="GO:0030119">
    <property type="term" value="C:AP-type membrane coat adaptor complex"/>
    <property type="evidence" value="ECO:0007669"/>
    <property type="project" value="TreeGrafter"/>
</dbReference>
<reference evidence="7 8" key="1">
    <citation type="journal article" date="2018" name="Genome Biol. Evol.">
        <title>Multiple Roots of Fruiting Body Formation in Amoebozoa.</title>
        <authorList>
            <person name="Hillmann F."/>
            <person name="Forbes G."/>
            <person name="Novohradska S."/>
            <person name="Ferling I."/>
            <person name="Riege K."/>
            <person name="Groth M."/>
            <person name="Westermann M."/>
            <person name="Marz M."/>
            <person name="Spaller T."/>
            <person name="Winckler T."/>
            <person name="Schaap P."/>
            <person name="Glockner G."/>
        </authorList>
    </citation>
    <scope>NUCLEOTIDE SEQUENCE [LARGE SCALE GENOMIC DNA]</scope>
    <source>
        <strain evidence="7 8">Jena</strain>
    </source>
</reference>
<organism evidence="7 8">
    <name type="scientific">Planoprotostelium fungivorum</name>
    <dbReference type="NCBI Taxonomy" id="1890364"/>
    <lineage>
        <taxon>Eukaryota</taxon>
        <taxon>Amoebozoa</taxon>
        <taxon>Evosea</taxon>
        <taxon>Variosea</taxon>
        <taxon>Cavosteliida</taxon>
        <taxon>Cavosteliaceae</taxon>
        <taxon>Planoprotostelium</taxon>
    </lineage>
</organism>
<keyword evidence="3" id="KW-0653">Protein transport</keyword>
<evidence type="ECO:0000256" key="4">
    <source>
        <dbReference type="ARBA" id="ARBA00023136"/>
    </source>
</evidence>
<dbReference type="OrthoDB" id="1877176at2759"/>
<dbReference type="GO" id="GO:0005770">
    <property type="term" value="C:late endosome"/>
    <property type="evidence" value="ECO:0007669"/>
    <property type="project" value="TreeGrafter"/>
</dbReference>
<comment type="subcellular location">
    <subcellularLocation>
        <location evidence="5">Endomembrane system</location>
        <topology evidence="5">Peripheral membrane protein</topology>
        <orientation evidence="5">Cytoplasmic side</orientation>
    </subcellularLocation>
</comment>
<feature type="domain" description="MHD" evidence="6">
    <location>
        <begin position="267"/>
        <end position="528"/>
    </location>
</feature>
<proteinExistence type="inferred from homology"/>
<evidence type="ECO:0000256" key="1">
    <source>
        <dbReference type="ARBA" id="ARBA00005324"/>
    </source>
</evidence>
<evidence type="ECO:0000256" key="2">
    <source>
        <dbReference type="ARBA" id="ARBA00022448"/>
    </source>
</evidence>
<evidence type="ECO:0000256" key="3">
    <source>
        <dbReference type="ARBA" id="ARBA00022927"/>
    </source>
</evidence>
<dbReference type="Gene3D" id="2.60.40.1170">
    <property type="entry name" value="Mu homology domain, subdomain B"/>
    <property type="match status" value="2"/>
</dbReference>
<accession>A0A2P6MSW7</accession>
<keyword evidence="4" id="KW-0472">Membrane</keyword>
<dbReference type="AlphaFoldDB" id="A0A2P6MSW7"/>